<name>A0A7Y4GX82_9BRAD</name>
<protein>
    <submittedName>
        <fullName evidence="1">Uncharacterized protein</fullName>
    </submittedName>
</protein>
<reference evidence="1 2" key="1">
    <citation type="submission" date="2020-03" db="EMBL/GenBank/DDBJ databases">
        <title>Bradyrhizobium diversity isolated from nodules of Indigofera sp.</title>
        <authorList>
            <person name="Klepa M."/>
            <person name="Helene L."/>
            <person name="Hungria M."/>
        </authorList>
    </citation>
    <scope>NUCLEOTIDE SEQUENCE [LARGE SCALE GENOMIC DNA]</scope>
    <source>
        <strain evidence="1 2">WSM 1791</strain>
    </source>
</reference>
<keyword evidence="2" id="KW-1185">Reference proteome</keyword>
<evidence type="ECO:0000313" key="1">
    <source>
        <dbReference type="EMBL" id="NOJ43608.1"/>
    </source>
</evidence>
<dbReference type="RefSeq" id="WP_171582821.1">
    <property type="nucleotide sequence ID" value="NZ_JAAVLX010000011.1"/>
</dbReference>
<comment type="caution">
    <text evidence="1">The sequence shown here is derived from an EMBL/GenBank/DDBJ whole genome shotgun (WGS) entry which is preliminary data.</text>
</comment>
<evidence type="ECO:0000313" key="2">
    <source>
        <dbReference type="Proteomes" id="UP000544122"/>
    </source>
</evidence>
<organism evidence="1 2">
    <name type="scientific">Bradyrhizobium australiense</name>
    <dbReference type="NCBI Taxonomy" id="2721161"/>
    <lineage>
        <taxon>Bacteria</taxon>
        <taxon>Pseudomonadati</taxon>
        <taxon>Pseudomonadota</taxon>
        <taxon>Alphaproteobacteria</taxon>
        <taxon>Hyphomicrobiales</taxon>
        <taxon>Nitrobacteraceae</taxon>
        <taxon>Bradyrhizobium</taxon>
    </lineage>
</organism>
<dbReference type="Proteomes" id="UP000544122">
    <property type="component" value="Unassembled WGS sequence"/>
</dbReference>
<dbReference type="AlphaFoldDB" id="A0A7Y4GX82"/>
<accession>A0A7Y4GX82</accession>
<gene>
    <name evidence="1" type="ORF">HCN58_29285</name>
</gene>
<dbReference type="EMBL" id="JAAVLX010000011">
    <property type="protein sequence ID" value="NOJ43608.1"/>
    <property type="molecule type" value="Genomic_DNA"/>
</dbReference>
<sequence>MSTTGAIFQPELIELMKSVLDQATLTIPEPKRTSAMKAEIASHILACAAKGERNPAALKMAALAAVVECSHYSHDIPPQRRGVPLP</sequence>
<proteinExistence type="predicted"/>